<accession>A0A834I206</accession>
<organism evidence="1 2">
    <name type="scientific">Rhynchophorus ferrugineus</name>
    <name type="common">Red palm weevil</name>
    <name type="synonym">Curculio ferrugineus</name>
    <dbReference type="NCBI Taxonomy" id="354439"/>
    <lineage>
        <taxon>Eukaryota</taxon>
        <taxon>Metazoa</taxon>
        <taxon>Ecdysozoa</taxon>
        <taxon>Arthropoda</taxon>
        <taxon>Hexapoda</taxon>
        <taxon>Insecta</taxon>
        <taxon>Pterygota</taxon>
        <taxon>Neoptera</taxon>
        <taxon>Endopterygota</taxon>
        <taxon>Coleoptera</taxon>
        <taxon>Polyphaga</taxon>
        <taxon>Cucujiformia</taxon>
        <taxon>Curculionidae</taxon>
        <taxon>Dryophthorinae</taxon>
        <taxon>Rhynchophorus</taxon>
    </lineage>
</organism>
<sequence length="105" mass="12108">MFGRSTSTHKKTFNTHLSSDQIIEDLKVICLDDEQRNKLYLCLDNKLPQEPWLSKADDFLKISDNLDGVKDHLKNLVGEVEGLIEDINVKIEDIKTKAKQCQTEY</sequence>
<keyword evidence="2" id="KW-1185">Reference proteome</keyword>
<dbReference type="OrthoDB" id="6754634at2759"/>
<dbReference type="AlphaFoldDB" id="A0A834I206"/>
<protein>
    <submittedName>
        <fullName evidence="1">Uncharacterized protein</fullName>
    </submittedName>
</protein>
<evidence type="ECO:0000313" key="1">
    <source>
        <dbReference type="EMBL" id="KAF7273107.1"/>
    </source>
</evidence>
<comment type="caution">
    <text evidence="1">The sequence shown here is derived from an EMBL/GenBank/DDBJ whole genome shotgun (WGS) entry which is preliminary data.</text>
</comment>
<gene>
    <name evidence="1" type="ORF">GWI33_014166</name>
</gene>
<dbReference type="Proteomes" id="UP000625711">
    <property type="component" value="Unassembled WGS sequence"/>
</dbReference>
<name>A0A834I206_RHYFE</name>
<dbReference type="EMBL" id="JAACXV010013566">
    <property type="protein sequence ID" value="KAF7273107.1"/>
    <property type="molecule type" value="Genomic_DNA"/>
</dbReference>
<evidence type="ECO:0000313" key="2">
    <source>
        <dbReference type="Proteomes" id="UP000625711"/>
    </source>
</evidence>
<proteinExistence type="predicted"/>
<reference evidence="1" key="1">
    <citation type="submission" date="2020-08" db="EMBL/GenBank/DDBJ databases">
        <title>Genome sequencing and assembly of the red palm weevil Rhynchophorus ferrugineus.</title>
        <authorList>
            <person name="Dias G.B."/>
            <person name="Bergman C.M."/>
            <person name="Manee M."/>
        </authorList>
    </citation>
    <scope>NUCLEOTIDE SEQUENCE</scope>
    <source>
        <strain evidence="1">AA-2017</strain>
        <tissue evidence="1">Whole larva</tissue>
    </source>
</reference>